<dbReference type="EMBL" id="FNOV01000010">
    <property type="protein sequence ID" value="SDY61031.1"/>
    <property type="molecule type" value="Genomic_DNA"/>
</dbReference>
<protein>
    <submittedName>
        <fullName evidence="3">Right handed beta helix region</fullName>
    </submittedName>
</protein>
<dbReference type="Proteomes" id="UP000199249">
    <property type="component" value="Unassembled WGS sequence"/>
</dbReference>
<name>A0A1H3L9G3_9BACT</name>
<dbReference type="SUPFAM" id="SSF51126">
    <property type="entry name" value="Pectin lyase-like"/>
    <property type="match status" value="1"/>
</dbReference>
<gene>
    <name evidence="3" type="ORF">SAMN04488069_110161</name>
</gene>
<dbReference type="OrthoDB" id="154460at2"/>
<accession>A0A1H3L9G3</accession>
<dbReference type="AlphaFoldDB" id="A0A1H3L9G3"/>
<dbReference type="RefSeq" id="WP_139255245.1">
    <property type="nucleotide sequence ID" value="NZ_FNOV01000010.1"/>
</dbReference>
<reference evidence="4" key="1">
    <citation type="submission" date="2016-10" db="EMBL/GenBank/DDBJ databases">
        <authorList>
            <person name="Varghese N."/>
            <person name="Submissions S."/>
        </authorList>
    </citation>
    <scope>NUCLEOTIDE SEQUENCE [LARGE SCALE GENOMIC DNA]</scope>
    <source>
        <strain evidence="4">CGMCC 1.8975</strain>
    </source>
</reference>
<sequence length="347" mass="35739">MRTSLLLGSATAALLTFPLACAKTSPSPGPAVGAGGAVVPPAGRQVAVATAAQLQAALGAARPGDVITLADGTYTGQFSIARGLSGTAGNSIVLQGSRQALLQTGNRKSGNAALFLLGNEHWEFRGFTVANSKKGVMVDFSSHNVFAELSILDIGEEGIHFRRFSSYNVLRNSTIQGTGLEQPGYGEGCYIGSAKSNWATYTEGEPDKCDFNQVLDNVFGNNVKAENIDIKEGTTGGIIRGNAFNGQGLDGANYADSWLDVKGNNNLISANTGTNGGPVLLDGYQTHVAVAGWGEGNVFRDNQCAVQAAGYGFNIQTKNGSALGNQVHASNRVTGAAAGVANVPVTP</sequence>
<keyword evidence="1" id="KW-0732">Signal</keyword>
<organism evidence="3 4">
    <name type="scientific">Hymenobacter psychrophilus</name>
    <dbReference type="NCBI Taxonomy" id="651662"/>
    <lineage>
        <taxon>Bacteria</taxon>
        <taxon>Pseudomonadati</taxon>
        <taxon>Bacteroidota</taxon>
        <taxon>Cytophagia</taxon>
        <taxon>Cytophagales</taxon>
        <taxon>Hymenobacteraceae</taxon>
        <taxon>Hymenobacter</taxon>
    </lineage>
</organism>
<keyword evidence="4" id="KW-1185">Reference proteome</keyword>
<evidence type="ECO:0000313" key="3">
    <source>
        <dbReference type="EMBL" id="SDY61031.1"/>
    </source>
</evidence>
<dbReference type="STRING" id="651662.SAMN04488069_110161"/>
<feature type="signal peptide" evidence="1">
    <location>
        <begin position="1"/>
        <end position="22"/>
    </location>
</feature>
<proteinExistence type="predicted"/>
<feature type="chain" id="PRO_5011730894" evidence="1">
    <location>
        <begin position="23"/>
        <end position="347"/>
    </location>
</feature>
<feature type="domain" description="Right handed beta helix" evidence="2">
    <location>
        <begin position="86"/>
        <end position="195"/>
    </location>
</feature>
<evidence type="ECO:0000259" key="2">
    <source>
        <dbReference type="Pfam" id="PF13229"/>
    </source>
</evidence>
<evidence type="ECO:0000313" key="4">
    <source>
        <dbReference type="Proteomes" id="UP000199249"/>
    </source>
</evidence>
<dbReference type="Pfam" id="PF13229">
    <property type="entry name" value="Beta_helix"/>
    <property type="match status" value="1"/>
</dbReference>
<dbReference type="InterPro" id="IPR039448">
    <property type="entry name" value="Beta_helix"/>
</dbReference>
<dbReference type="Gene3D" id="2.160.20.10">
    <property type="entry name" value="Single-stranded right-handed beta-helix, Pectin lyase-like"/>
    <property type="match status" value="1"/>
</dbReference>
<dbReference type="InterPro" id="IPR011050">
    <property type="entry name" value="Pectin_lyase_fold/virulence"/>
</dbReference>
<evidence type="ECO:0000256" key="1">
    <source>
        <dbReference type="SAM" id="SignalP"/>
    </source>
</evidence>
<dbReference type="InterPro" id="IPR012334">
    <property type="entry name" value="Pectin_lyas_fold"/>
</dbReference>